<dbReference type="Proteomes" id="UP000281343">
    <property type="component" value="Unassembled WGS sequence"/>
</dbReference>
<dbReference type="PANTHER" id="PTHR11552">
    <property type="entry name" value="GLUCOSE-METHANOL-CHOLINE GMC OXIDOREDUCTASE"/>
    <property type="match status" value="1"/>
</dbReference>
<dbReference type="PROSITE" id="PS51257">
    <property type="entry name" value="PROKAR_LIPOPROTEIN"/>
    <property type="match status" value="1"/>
</dbReference>
<keyword evidence="4 5" id="KW-0274">FAD</keyword>
<dbReference type="PANTHER" id="PTHR11552:SF147">
    <property type="entry name" value="CHOLINE DEHYDROGENASE, MITOCHONDRIAL"/>
    <property type="match status" value="1"/>
</dbReference>
<dbReference type="PROSITE" id="PS00623">
    <property type="entry name" value="GMC_OXRED_1"/>
    <property type="match status" value="1"/>
</dbReference>
<keyword evidence="11" id="KW-1185">Reference proteome</keyword>
<dbReference type="Gene3D" id="3.50.50.60">
    <property type="entry name" value="FAD/NAD(P)-binding domain"/>
    <property type="match status" value="1"/>
</dbReference>
<name>A0A3L9Y551_9RHOB</name>
<evidence type="ECO:0000256" key="7">
    <source>
        <dbReference type="SAM" id="MobiDB-lite"/>
    </source>
</evidence>
<dbReference type="EC" id="1.1.99.1" evidence="10"/>
<dbReference type="GO" id="GO:0008812">
    <property type="term" value="F:choline dehydrogenase activity"/>
    <property type="evidence" value="ECO:0007669"/>
    <property type="project" value="UniProtKB-EC"/>
</dbReference>
<protein>
    <submittedName>
        <fullName evidence="10">Choline dehydrogenase</fullName>
        <ecNumber evidence="10">1.1.99.1</ecNumber>
    </submittedName>
</protein>
<feature type="binding site" evidence="5">
    <location>
        <position position="92"/>
    </location>
    <ligand>
        <name>FAD</name>
        <dbReference type="ChEBI" id="CHEBI:57692"/>
    </ligand>
</feature>
<feature type="domain" description="Glucose-methanol-choline oxidoreductase N-terminal" evidence="8">
    <location>
        <begin position="90"/>
        <end position="113"/>
    </location>
</feature>
<keyword evidence="10" id="KW-0560">Oxidoreductase</keyword>
<organism evidence="10 11">
    <name type="scientific">Rhodophyticola porphyridii</name>
    <dbReference type="NCBI Taxonomy" id="1852017"/>
    <lineage>
        <taxon>Bacteria</taxon>
        <taxon>Pseudomonadati</taxon>
        <taxon>Pseudomonadota</taxon>
        <taxon>Alphaproteobacteria</taxon>
        <taxon>Rhodobacterales</taxon>
        <taxon>Roseobacteraceae</taxon>
        <taxon>Rhodophyticola</taxon>
    </lineage>
</organism>
<evidence type="ECO:0000313" key="10">
    <source>
        <dbReference type="EMBL" id="RMA41463.1"/>
    </source>
</evidence>
<evidence type="ECO:0000256" key="4">
    <source>
        <dbReference type="ARBA" id="ARBA00022827"/>
    </source>
</evidence>
<dbReference type="NCBIfam" id="NF002550">
    <property type="entry name" value="PRK02106.1"/>
    <property type="match status" value="1"/>
</dbReference>
<proteinExistence type="inferred from homology"/>
<dbReference type="Gene3D" id="3.30.560.10">
    <property type="entry name" value="Glucose Oxidase, domain 3"/>
    <property type="match status" value="1"/>
</dbReference>
<evidence type="ECO:0000256" key="2">
    <source>
        <dbReference type="ARBA" id="ARBA00010790"/>
    </source>
</evidence>
<dbReference type="InterPro" id="IPR007867">
    <property type="entry name" value="GMC_OxRtase_C"/>
</dbReference>
<dbReference type="GO" id="GO:0019285">
    <property type="term" value="P:glycine betaine biosynthetic process from choline"/>
    <property type="evidence" value="ECO:0007669"/>
    <property type="project" value="TreeGrafter"/>
</dbReference>
<dbReference type="PROSITE" id="PS00624">
    <property type="entry name" value="GMC_OXRED_2"/>
    <property type="match status" value="1"/>
</dbReference>
<sequence length="571" mass="62621">MDKDKTAIADYVVIGGGSAGCALAARLSEDPAIRVVLIEAGKSRGGLMDYWKIEMPAAFDWVWRNEKYNWMMEGEPEPTMHGRRIFQPRGKVLGGSSSINGMVFLRGHPLDFQRWVDEGAAGWSWRNVLPYYKRLERWEGGECTYRGGSGPISVRKGSFPTPLYDAFIEAGSQAGFPVSDDLNGAQPEGMGHLQMNVHNGVRASTAQAYIRPNRHRRNLTVIDQAQASGLIHEGNRVVGVNFSRFGDHGYSARAEREVILTTGAAGSPQMLMLSGIGPADHLREMGIDCRTDLPGVGQNMQDHPLVYMKFHVDKPISMSRYMRKDLMLFTGARWVTTQSGAGATNNVEAAALVRSDPAVPHPDMYIQYLPVVMDHDDGLSPDLHGFTYCIGPTRIERSGWLRLRSSNPMDQPRLMSNFLSTDHDMQQMRNAIEVGRLIASQRANARFGVREVDPGPGVASREALDHYIRDNTAGDFHLCGTCKMGTDRMAVVDPELRVHGTEGLRVVDASVMPSIVSANTNATTIMIAERAADLILGKQLLAPADVPVPTGEPLSRTSVLGNETPPVELTA</sequence>
<dbReference type="SUPFAM" id="SSF51905">
    <property type="entry name" value="FAD/NAD(P)-binding domain"/>
    <property type="match status" value="1"/>
</dbReference>
<comment type="similarity">
    <text evidence="2 6">Belongs to the GMC oxidoreductase family.</text>
</comment>
<feature type="domain" description="Glucose-methanol-choline oxidoreductase N-terminal" evidence="9">
    <location>
        <begin position="263"/>
        <end position="277"/>
    </location>
</feature>
<accession>A0A3L9Y551</accession>
<dbReference type="GO" id="GO:0050660">
    <property type="term" value="F:flavin adenine dinucleotide binding"/>
    <property type="evidence" value="ECO:0007669"/>
    <property type="project" value="InterPro"/>
</dbReference>
<dbReference type="Pfam" id="PF05199">
    <property type="entry name" value="GMC_oxred_C"/>
    <property type="match status" value="1"/>
</dbReference>
<dbReference type="PIRSF" id="PIRSF000137">
    <property type="entry name" value="Alcohol_oxidase"/>
    <property type="match status" value="1"/>
</dbReference>
<evidence type="ECO:0000256" key="6">
    <source>
        <dbReference type="RuleBase" id="RU003968"/>
    </source>
</evidence>
<dbReference type="InterPro" id="IPR000172">
    <property type="entry name" value="GMC_OxRdtase_N"/>
</dbReference>
<feature type="binding site" evidence="5">
    <location>
        <begin position="100"/>
        <end position="103"/>
    </location>
    <ligand>
        <name>FAD</name>
        <dbReference type="ChEBI" id="CHEBI:57692"/>
    </ligand>
</feature>
<dbReference type="GO" id="GO:0016020">
    <property type="term" value="C:membrane"/>
    <property type="evidence" value="ECO:0007669"/>
    <property type="project" value="TreeGrafter"/>
</dbReference>
<evidence type="ECO:0000256" key="5">
    <source>
        <dbReference type="PIRSR" id="PIRSR000137-2"/>
    </source>
</evidence>
<dbReference type="AlphaFoldDB" id="A0A3L9Y551"/>
<keyword evidence="3 6" id="KW-0285">Flavoprotein</keyword>
<evidence type="ECO:0000259" key="8">
    <source>
        <dbReference type="PROSITE" id="PS00623"/>
    </source>
</evidence>
<reference evidence="10 11" key="1">
    <citation type="submission" date="2018-10" db="EMBL/GenBank/DDBJ databases">
        <authorList>
            <person name="Jung H.S."/>
            <person name="Jeon C.O."/>
        </authorList>
    </citation>
    <scope>NUCLEOTIDE SEQUENCE [LARGE SCALE GENOMIC DNA]</scope>
    <source>
        <strain evidence="10 11">MA-7-27</strain>
    </source>
</reference>
<dbReference type="EMBL" id="RCNT01000007">
    <property type="protein sequence ID" value="RMA41463.1"/>
    <property type="molecule type" value="Genomic_DNA"/>
</dbReference>
<comment type="cofactor">
    <cofactor evidence="1 5">
        <name>FAD</name>
        <dbReference type="ChEBI" id="CHEBI:57692"/>
    </cofactor>
</comment>
<dbReference type="OrthoDB" id="9785276at2"/>
<evidence type="ECO:0000313" key="11">
    <source>
        <dbReference type="Proteomes" id="UP000281343"/>
    </source>
</evidence>
<dbReference type="SUPFAM" id="SSF54373">
    <property type="entry name" value="FAD-linked reductases, C-terminal domain"/>
    <property type="match status" value="1"/>
</dbReference>
<evidence type="ECO:0000256" key="1">
    <source>
        <dbReference type="ARBA" id="ARBA00001974"/>
    </source>
</evidence>
<dbReference type="InterPro" id="IPR012132">
    <property type="entry name" value="GMC_OxRdtase"/>
</dbReference>
<dbReference type="RefSeq" id="WP_121898722.1">
    <property type="nucleotide sequence ID" value="NZ_RCNT01000007.1"/>
</dbReference>
<comment type="caution">
    <text evidence="10">The sequence shown here is derived from an EMBL/GenBank/DDBJ whole genome shotgun (WGS) entry which is preliminary data.</text>
</comment>
<feature type="region of interest" description="Disordered" evidence="7">
    <location>
        <begin position="548"/>
        <end position="571"/>
    </location>
</feature>
<dbReference type="InterPro" id="IPR036188">
    <property type="entry name" value="FAD/NAD-bd_sf"/>
</dbReference>
<evidence type="ECO:0000256" key="3">
    <source>
        <dbReference type="ARBA" id="ARBA00022630"/>
    </source>
</evidence>
<evidence type="ECO:0000259" key="9">
    <source>
        <dbReference type="PROSITE" id="PS00624"/>
    </source>
</evidence>
<gene>
    <name evidence="10" type="ORF">D9R08_14195</name>
</gene>
<dbReference type="Pfam" id="PF00732">
    <property type="entry name" value="GMC_oxred_N"/>
    <property type="match status" value="1"/>
</dbReference>